<dbReference type="InterPro" id="IPR014729">
    <property type="entry name" value="Rossmann-like_a/b/a_fold"/>
</dbReference>
<dbReference type="SUPFAM" id="SSF52374">
    <property type="entry name" value="Nucleotidylyl transferase"/>
    <property type="match status" value="1"/>
</dbReference>
<sequence length="329" mass="35950">MAKKGKNKYLKACEVLSIPHEPEAVPEAVQNLVINISRSIPANPAHTEYILRRVFAGEVPTQPQLTAGLAHMATLGDAPVDDAAFDVSCGIGVEYTEEEIKEAMVAAVDAALPRLIQLGKPIVGLALKPLKERLPWLNIKAHTSALSKMVEEALANAPTPEVEEVPATPLPTDKVSPPAPSAPEEVTDEMVFGAIPAENRYTSMQTPENAAAHKAFLESVGATILTRFPPEPNGYLHLGHAKSCFLNFGYAAQRGGKTYLRFDDTNPEKESHEYINSIKKDVAWLGHTPFTVTHTSDYFQQLYDIACDLVSRGLAYVDDQNKEDMSSYR</sequence>
<keyword evidence="3 6" id="KW-0067">ATP-binding</keyword>
<evidence type="ECO:0000256" key="1">
    <source>
        <dbReference type="ARBA" id="ARBA00022598"/>
    </source>
</evidence>
<evidence type="ECO:0000256" key="5">
    <source>
        <dbReference type="ARBA" id="ARBA00023146"/>
    </source>
</evidence>
<gene>
    <name evidence="10" type="ORF">KIPB_009069</name>
</gene>
<dbReference type="Gene3D" id="3.40.50.620">
    <property type="entry name" value="HUPs"/>
    <property type="match status" value="1"/>
</dbReference>
<dbReference type="EMBL" id="BDIP01002969">
    <property type="protein sequence ID" value="GIQ87099.1"/>
    <property type="molecule type" value="Genomic_DNA"/>
</dbReference>
<dbReference type="GO" id="GO:0006425">
    <property type="term" value="P:glutaminyl-tRNA aminoacylation"/>
    <property type="evidence" value="ECO:0007669"/>
    <property type="project" value="TreeGrafter"/>
</dbReference>
<dbReference type="GO" id="GO:0005829">
    <property type="term" value="C:cytosol"/>
    <property type="evidence" value="ECO:0007669"/>
    <property type="project" value="TreeGrafter"/>
</dbReference>
<keyword evidence="4 6" id="KW-0648">Protein biosynthesis</keyword>
<dbReference type="InterPro" id="IPR042558">
    <property type="entry name" value="Gln-tRNA-synth_Ib_RNA-bd_N_1"/>
</dbReference>
<feature type="domain" description="Glutaminyl-tRNA synthetase class Ib non-specific RNA-binding" evidence="9">
    <location>
        <begin position="24"/>
        <end position="138"/>
    </location>
</feature>
<keyword evidence="1 6" id="KW-0436">Ligase</keyword>
<dbReference type="InterPro" id="IPR050132">
    <property type="entry name" value="Gln/Glu-tRNA_Ligase"/>
</dbReference>
<dbReference type="GO" id="GO:0005524">
    <property type="term" value="F:ATP binding"/>
    <property type="evidence" value="ECO:0007669"/>
    <property type="project" value="UniProtKB-KW"/>
</dbReference>
<evidence type="ECO:0000256" key="3">
    <source>
        <dbReference type="ARBA" id="ARBA00022840"/>
    </source>
</evidence>
<dbReference type="GO" id="GO:0004819">
    <property type="term" value="F:glutamine-tRNA ligase activity"/>
    <property type="evidence" value="ECO:0007669"/>
    <property type="project" value="TreeGrafter"/>
</dbReference>
<dbReference type="PROSITE" id="PS00178">
    <property type="entry name" value="AA_TRNA_LIGASE_I"/>
    <property type="match status" value="1"/>
</dbReference>
<dbReference type="OrthoDB" id="1740467at2759"/>
<feature type="region of interest" description="Disordered" evidence="7">
    <location>
        <begin position="157"/>
        <end position="184"/>
    </location>
</feature>
<comment type="similarity">
    <text evidence="6">Belongs to the class-I aminoacyl-tRNA synthetase family.</text>
</comment>
<comment type="caution">
    <text evidence="10">The sequence shown here is derived from an EMBL/GenBank/DDBJ whole genome shotgun (WGS) entry which is preliminary data.</text>
</comment>
<dbReference type="PANTHER" id="PTHR43097">
    <property type="entry name" value="GLUTAMINE-TRNA LIGASE"/>
    <property type="match status" value="1"/>
</dbReference>
<name>A0A9K3D131_9EUKA</name>
<evidence type="ECO:0000313" key="11">
    <source>
        <dbReference type="Proteomes" id="UP000265618"/>
    </source>
</evidence>
<dbReference type="PRINTS" id="PR00987">
    <property type="entry name" value="TRNASYNTHGLU"/>
</dbReference>
<dbReference type="InterPro" id="IPR001412">
    <property type="entry name" value="aa-tRNA-synth_I_CS"/>
</dbReference>
<dbReference type="InterPro" id="IPR007639">
    <property type="entry name" value="Gln-tRNA-synth_Ib_RNA-bd_N"/>
</dbReference>
<keyword evidence="2 6" id="KW-0547">Nucleotide-binding</keyword>
<dbReference type="PANTHER" id="PTHR43097:SF4">
    <property type="entry name" value="GLUTAMINE--TRNA LIGASE"/>
    <property type="match status" value="1"/>
</dbReference>
<dbReference type="AlphaFoldDB" id="A0A9K3D131"/>
<keyword evidence="5 6" id="KW-0030">Aminoacyl-tRNA synthetase</keyword>
<dbReference type="Pfam" id="PF00749">
    <property type="entry name" value="tRNA-synt_1c"/>
    <property type="match status" value="1"/>
</dbReference>
<evidence type="ECO:0000313" key="10">
    <source>
        <dbReference type="EMBL" id="GIQ87099.1"/>
    </source>
</evidence>
<evidence type="ECO:0000256" key="6">
    <source>
        <dbReference type="RuleBase" id="RU363037"/>
    </source>
</evidence>
<evidence type="ECO:0000259" key="9">
    <source>
        <dbReference type="Pfam" id="PF04558"/>
    </source>
</evidence>
<dbReference type="InterPro" id="IPR000924">
    <property type="entry name" value="Glu/Gln-tRNA-synth"/>
</dbReference>
<feature type="domain" description="Glutamyl/glutaminyl-tRNA synthetase class Ib catalytic" evidence="8">
    <location>
        <begin position="224"/>
        <end position="329"/>
    </location>
</feature>
<dbReference type="Proteomes" id="UP000265618">
    <property type="component" value="Unassembled WGS sequence"/>
</dbReference>
<evidence type="ECO:0000259" key="8">
    <source>
        <dbReference type="Pfam" id="PF00749"/>
    </source>
</evidence>
<reference evidence="10 11" key="1">
    <citation type="journal article" date="2018" name="PLoS ONE">
        <title>The draft genome of Kipferlia bialata reveals reductive genome evolution in fornicate parasites.</title>
        <authorList>
            <person name="Tanifuji G."/>
            <person name="Takabayashi S."/>
            <person name="Kume K."/>
            <person name="Takagi M."/>
            <person name="Nakayama T."/>
            <person name="Kamikawa R."/>
            <person name="Inagaki Y."/>
            <person name="Hashimoto T."/>
        </authorList>
    </citation>
    <scope>NUCLEOTIDE SEQUENCE [LARGE SCALE GENOMIC DNA]</scope>
    <source>
        <strain evidence="10">NY0173</strain>
    </source>
</reference>
<protein>
    <submittedName>
        <fullName evidence="10">Glutamyl/glutaminyl-tRNA synthetase</fullName>
    </submittedName>
</protein>
<dbReference type="InterPro" id="IPR020058">
    <property type="entry name" value="Glu/Gln-tRNA-synth_Ib_cat-dom"/>
</dbReference>
<proteinExistence type="inferred from homology"/>
<keyword evidence="11" id="KW-1185">Reference proteome</keyword>
<accession>A0A9K3D131</accession>
<dbReference type="Pfam" id="PF04558">
    <property type="entry name" value="tRNA_synt_1c_R1"/>
    <property type="match status" value="1"/>
</dbReference>
<evidence type="ECO:0000256" key="7">
    <source>
        <dbReference type="SAM" id="MobiDB-lite"/>
    </source>
</evidence>
<evidence type="ECO:0000256" key="2">
    <source>
        <dbReference type="ARBA" id="ARBA00022741"/>
    </source>
</evidence>
<evidence type="ECO:0000256" key="4">
    <source>
        <dbReference type="ARBA" id="ARBA00022917"/>
    </source>
</evidence>
<feature type="compositionally biased region" description="Low complexity" evidence="7">
    <location>
        <begin position="157"/>
        <end position="172"/>
    </location>
</feature>
<dbReference type="Gene3D" id="1.10.8.1290">
    <property type="entry name" value="Glutaminyl-tRNA synthetase, non-specific RNA binding region part 1, domain 1"/>
    <property type="match status" value="1"/>
</dbReference>
<organism evidence="10 11">
    <name type="scientific">Kipferlia bialata</name>
    <dbReference type="NCBI Taxonomy" id="797122"/>
    <lineage>
        <taxon>Eukaryota</taxon>
        <taxon>Metamonada</taxon>
        <taxon>Carpediemonas-like organisms</taxon>
        <taxon>Kipferlia</taxon>
    </lineage>
</organism>